<keyword evidence="1" id="KW-0645">Protease</keyword>
<comment type="caution">
    <text evidence="1">The sequence shown here is derived from an EMBL/GenBank/DDBJ whole genome shotgun (WGS) entry which is preliminary data.</text>
</comment>
<keyword evidence="2" id="KW-1185">Reference proteome</keyword>
<dbReference type="InterPro" id="IPR021952">
    <property type="entry name" value="Flpp3-like"/>
</dbReference>
<sequence>MDLCMKKGLCFMMPKNLLYIALLGITLFSNYGCVATLLVGGGAGAGTVAYLKGELKSTEEASIGSVWQAAHRAMKDLGFIVTNEEKNNLSAKLIAHGSEDTKIEINLESVSARLTNVKIRVGVFGNESLSRLTLERIKKHL</sequence>
<dbReference type="Proteomes" id="UP000032309">
    <property type="component" value="Unassembled WGS sequence"/>
</dbReference>
<name>A0ABQ0JXR8_9BACT</name>
<evidence type="ECO:0000313" key="2">
    <source>
        <dbReference type="Proteomes" id="UP000032309"/>
    </source>
</evidence>
<accession>A0ABQ0JXR8</accession>
<proteinExistence type="predicted"/>
<evidence type="ECO:0000313" key="1">
    <source>
        <dbReference type="EMBL" id="GAN33486.1"/>
    </source>
</evidence>
<reference evidence="2" key="1">
    <citation type="journal article" date="2015" name="Genome Announc.">
        <title>Draft Genome Sequence of an Anaerobic Ammonium-Oxidizing Bacterium, "Candidatus Brocadia sinica".</title>
        <authorList>
            <person name="Oshiki M."/>
            <person name="Shinyako-Hata K."/>
            <person name="Satoh H."/>
            <person name="Okabe S."/>
        </authorList>
    </citation>
    <scope>NUCLEOTIDE SEQUENCE [LARGE SCALE GENOMIC DNA]</scope>
    <source>
        <strain evidence="2">JPN1</strain>
    </source>
</reference>
<organism evidence="1 2">
    <name type="scientific">Candidatus Brocadia sinica JPN1</name>
    <dbReference type="NCBI Taxonomy" id="1197129"/>
    <lineage>
        <taxon>Bacteria</taxon>
        <taxon>Pseudomonadati</taxon>
        <taxon>Planctomycetota</taxon>
        <taxon>Candidatus Brocadiia</taxon>
        <taxon>Candidatus Brocadiales</taxon>
        <taxon>Candidatus Brocadiaceae</taxon>
        <taxon>Candidatus Brocadia</taxon>
    </lineage>
</organism>
<dbReference type="Pfam" id="PF12092">
    <property type="entry name" value="DUF3568"/>
    <property type="match status" value="1"/>
</dbReference>
<dbReference type="EMBL" id="BAFN01000001">
    <property type="protein sequence ID" value="GAN33486.1"/>
    <property type="molecule type" value="Genomic_DNA"/>
</dbReference>
<dbReference type="GO" id="GO:0004180">
    <property type="term" value="F:carboxypeptidase activity"/>
    <property type="evidence" value="ECO:0007669"/>
    <property type="project" value="UniProtKB-KW"/>
</dbReference>
<keyword evidence="1" id="KW-0378">Hydrolase</keyword>
<protein>
    <submittedName>
        <fullName evidence="1">Membrane carboxypeptidase</fullName>
    </submittedName>
</protein>
<keyword evidence="1" id="KW-0121">Carboxypeptidase</keyword>
<gene>
    <name evidence="1" type="ORF">BROSI_A2011</name>
</gene>